<evidence type="ECO:0000313" key="2">
    <source>
        <dbReference type="EMBL" id="KAA2245371.1"/>
    </source>
</evidence>
<keyword evidence="1" id="KW-0732">Signal</keyword>
<dbReference type="RefSeq" id="WP_149836760.1">
    <property type="nucleotide sequence ID" value="NZ_VUOC01000001.1"/>
</dbReference>
<evidence type="ECO:0008006" key="4">
    <source>
        <dbReference type="Google" id="ProtNLM"/>
    </source>
</evidence>
<proteinExistence type="predicted"/>
<reference evidence="2 3" key="2">
    <citation type="submission" date="2019-09" db="EMBL/GenBank/DDBJ databases">
        <authorList>
            <person name="Jin C."/>
        </authorList>
    </citation>
    <scope>NUCLEOTIDE SEQUENCE [LARGE SCALE GENOMIC DNA]</scope>
    <source>
        <strain evidence="2 3">BN140078</strain>
    </source>
</reference>
<evidence type="ECO:0000256" key="1">
    <source>
        <dbReference type="SAM" id="SignalP"/>
    </source>
</evidence>
<comment type="caution">
    <text evidence="2">The sequence shown here is derived from an EMBL/GenBank/DDBJ whole genome shotgun (WGS) entry which is preliminary data.</text>
</comment>
<reference evidence="2 3" key="1">
    <citation type="submission" date="2019-09" db="EMBL/GenBank/DDBJ databases">
        <title>Chitinophaga ginsengihumi sp. nov., isolated from soil of ginseng rhizosphere.</title>
        <authorList>
            <person name="Lee J."/>
        </authorList>
    </citation>
    <scope>NUCLEOTIDE SEQUENCE [LARGE SCALE GENOMIC DNA]</scope>
    <source>
        <strain evidence="2 3">BN140078</strain>
    </source>
</reference>
<dbReference type="Proteomes" id="UP000324611">
    <property type="component" value="Unassembled WGS sequence"/>
</dbReference>
<keyword evidence="3" id="KW-1185">Reference proteome</keyword>
<sequence>MGKKALLYLFAICLPAAVMAQTKKGEITVPLTSQHWDFKPGAAVFEDYKGKPALRIMDYKGPVVSKDLKFANGTIEFDVAPIDSFFANMYFRYVDTLESECFYMRVRGGSSPGAIYAIQYTPIIKGVNLWDMLPQFQGPATYKKDEWNHIKLVINGRQMRAYINDMRNPVMEIPRLEGNTTSGTIAFDGKQAIANLVLKPNETAGVSPEEGADPTAFDPRYIRHWAKSAPVLLPFGQELYERNLPKDISWDNITAERRGLVNLTRLYGENRFHRSAIWLKVKLHVATDQKHRMDLGFSDEVWVFLNRRLAYVDKNLFGSPGMKEPEGRCAVNNCSFTLPLKAGDNELLIGVSNDFYGWGIIARLDDIEGVTVIP</sequence>
<evidence type="ECO:0000313" key="3">
    <source>
        <dbReference type="Proteomes" id="UP000324611"/>
    </source>
</evidence>
<name>A0A5B2W146_9BACT</name>
<protein>
    <recommendedName>
        <fullName evidence="4">3-keto-disaccharide hydrolase domain-containing protein</fullName>
    </recommendedName>
</protein>
<dbReference type="Gene3D" id="2.60.120.560">
    <property type="entry name" value="Exo-inulinase, domain 1"/>
    <property type="match status" value="1"/>
</dbReference>
<organism evidence="2 3">
    <name type="scientific">Chitinophaga agrisoli</name>
    <dbReference type="NCBI Taxonomy" id="2607653"/>
    <lineage>
        <taxon>Bacteria</taxon>
        <taxon>Pseudomonadati</taxon>
        <taxon>Bacteroidota</taxon>
        <taxon>Chitinophagia</taxon>
        <taxon>Chitinophagales</taxon>
        <taxon>Chitinophagaceae</taxon>
        <taxon>Chitinophaga</taxon>
    </lineage>
</organism>
<gene>
    <name evidence="2" type="ORF">F0L74_05255</name>
</gene>
<dbReference type="AlphaFoldDB" id="A0A5B2W146"/>
<accession>A0A5B2W146</accession>
<dbReference type="EMBL" id="VUOC01000001">
    <property type="protein sequence ID" value="KAA2245371.1"/>
    <property type="molecule type" value="Genomic_DNA"/>
</dbReference>
<feature type="chain" id="PRO_5022856614" description="3-keto-disaccharide hydrolase domain-containing protein" evidence="1">
    <location>
        <begin position="21"/>
        <end position="374"/>
    </location>
</feature>
<feature type="signal peptide" evidence="1">
    <location>
        <begin position="1"/>
        <end position="20"/>
    </location>
</feature>